<dbReference type="GO" id="GO:0000731">
    <property type="term" value="P:DNA synthesis involved in DNA repair"/>
    <property type="evidence" value="ECO:0007669"/>
    <property type="project" value="TreeGrafter"/>
</dbReference>
<keyword evidence="3" id="KW-1185">Reference proteome</keyword>
<dbReference type="PIRSF" id="PIRSF029347">
    <property type="entry name" value="RecF"/>
    <property type="match status" value="1"/>
</dbReference>
<proteinExistence type="predicted"/>
<dbReference type="InterPro" id="IPR003959">
    <property type="entry name" value="ATPase_AAA_core"/>
</dbReference>
<dbReference type="AlphaFoldDB" id="A0A1L9BBD9"/>
<dbReference type="RefSeq" id="WP_071899754.1">
    <property type="nucleotide sequence ID" value="NZ_MPIN01000004.1"/>
</dbReference>
<dbReference type="Proteomes" id="UP000182229">
    <property type="component" value="Unassembled WGS sequence"/>
</dbReference>
<name>A0A1L9BBD9_9BACT</name>
<dbReference type="PANTHER" id="PTHR32182:SF22">
    <property type="entry name" value="ATP-DEPENDENT ENDONUCLEASE, OLD FAMILY-RELATED"/>
    <property type="match status" value="1"/>
</dbReference>
<dbReference type="GO" id="GO:0016887">
    <property type="term" value="F:ATP hydrolysis activity"/>
    <property type="evidence" value="ECO:0007669"/>
    <property type="project" value="InterPro"/>
</dbReference>
<dbReference type="InterPro" id="IPR014555">
    <property type="entry name" value="RecF-like"/>
</dbReference>
<dbReference type="Pfam" id="PF13304">
    <property type="entry name" value="AAA_21"/>
    <property type="match status" value="1"/>
</dbReference>
<dbReference type="GO" id="GO:0005524">
    <property type="term" value="F:ATP binding"/>
    <property type="evidence" value="ECO:0007669"/>
    <property type="project" value="InterPro"/>
</dbReference>
<evidence type="ECO:0000313" key="2">
    <source>
        <dbReference type="EMBL" id="OJH39587.1"/>
    </source>
</evidence>
<evidence type="ECO:0000313" key="3">
    <source>
        <dbReference type="Proteomes" id="UP000182229"/>
    </source>
</evidence>
<dbReference type="STRING" id="83449.BON30_19035"/>
<sequence length="391" mass="42374">MRLRRIHIKGFKSIVDQTVWLGRVNCFIGANGVGKSNVLEAVGVLGAAASGRVDDEAIIRRGVRAGLPRLFKTSFADSQIPPHITLEALGAPRAIFRVSLLNPLKNPKPAWSFKTEVLSSGDKTIVSRAPPDKKKTLDESAGLSALKRVELPPDDPASLLLKALQGYAIYTPNTPALRATVQDPQTRAPVGLAGGGLAEGFEALKRAVDEDRLDDVLGLIDWVSDVNATETAGALLSPTVPRAQQVLKFTDRFMNSMRNTLTAHDASEGALYVLFAAVLCLSPSAPSVFAIDNLDSALNPRLVTRLVERLAGWLSQGDPNRQLLFTAHNPTVLDGLKLDDDEVRLFAVERNSVGHTTVRRIEVTPELRKLNEQYPLSRLWAMGHLGAVPNV</sequence>
<protein>
    <submittedName>
        <fullName evidence="2">Chromosome segregation protein SMC</fullName>
    </submittedName>
</protein>
<organism evidence="2 3">
    <name type="scientific">Cystobacter ferrugineus</name>
    <dbReference type="NCBI Taxonomy" id="83449"/>
    <lineage>
        <taxon>Bacteria</taxon>
        <taxon>Pseudomonadati</taxon>
        <taxon>Myxococcota</taxon>
        <taxon>Myxococcia</taxon>
        <taxon>Myxococcales</taxon>
        <taxon>Cystobacterineae</taxon>
        <taxon>Archangiaceae</taxon>
        <taxon>Cystobacter</taxon>
    </lineage>
</organism>
<evidence type="ECO:0000259" key="1">
    <source>
        <dbReference type="Pfam" id="PF13304"/>
    </source>
</evidence>
<comment type="caution">
    <text evidence="2">The sequence shown here is derived from an EMBL/GenBank/DDBJ whole genome shotgun (WGS) entry which is preliminary data.</text>
</comment>
<reference evidence="3" key="1">
    <citation type="submission" date="2016-11" db="EMBL/GenBank/DDBJ databases">
        <authorList>
            <person name="Shukria A."/>
            <person name="Stevens D.C."/>
        </authorList>
    </citation>
    <scope>NUCLEOTIDE SEQUENCE [LARGE SCALE GENOMIC DNA]</scope>
    <source>
        <strain evidence="3">Cbfe23</strain>
    </source>
</reference>
<dbReference type="Gene3D" id="3.40.50.300">
    <property type="entry name" value="P-loop containing nucleotide triphosphate hydrolases"/>
    <property type="match status" value="1"/>
</dbReference>
<gene>
    <name evidence="2" type="ORF">BON30_19035</name>
</gene>
<feature type="domain" description="ATPase AAA-type core" evidence="1">
    <location>
        <begin position="24"/>
        <end position="334"/>
    </location>
</feature>
<dbReference type="SUPFAM" id="SSF52540">
    <property type="entry name" value="P-loop containing nucleoside triphosphate hydrolases"/>
    <property type="match status" value="1"/>
</dbReference>
<dbReference type="PANTHER" id="PTHR32182">
    <property type="entry name" value="DNA REPLICATION AND REPAIR PROTEIN RECF"/>
    <property type="match status" value="1"/>
</dbReference>
<dbReference type="InterPro" id="IPR027417">
    <property type="entry name" value="P-loop_NTPase"/>
</dbReference>
<accession>A0A1L9BBD9</accession>
<dbReference type="GO" id="GO:0006302">
    <property type="term" value="P:double-strand break repair"/>
    <property type="evidence" value="ECO:0007669"/>
    <property type="project" value="TreeGrafter"/>
</dbReference>
<reference evidence="2 3" key="2">
    <citation type="submission" date="2016-12" db="EMBL/GenBank/DDBJ databases">
        <title>Draft Genome Sequence of Cystobacter ferrugineus Strain Cbfe23.</title>
        <authorList>
            <person name="Akbar S."/>
            <person name="Dowd S.E."/>
            <person name="Stevens D.C."/>
        </authorList>
    </citation>
    <scope>NUCLEOTIDE SEQUENCE [LARGE SCALE GENOMIC DNA]</scope>
    <source>
        <strain evidence="2 3">Cbfe23</strain>
    </source>
</reference>
<dbReference type="EMBL" id="MPIN01000004">
    <property type="protein sequence ID" value="OJH39587.1"/>
    <property type="molecule type" value="Genomic_DNA"/>
</dbReference>
<dbReference type="OrthoDB" id="127554at2"/>